<sequence length="445" mass="47360">MTAGAVSLGLLGSCLSVAQAAAAPVRGSDTTAVHTTGDAVPLEQDSVLLPENLDESSQALDDELSLPLPEALEGEASEPATPALGEDEPVTEEFSSPDPQTGSAAAQAACRTQLAAAQAADSDSPVACVQWGTSAPAADLRAAVNAWPVPKWCDDHGANGKWYVNRFKACGIFPADLTVTNPRTGAVVGRMHYITRAYAYSARDVKTWAYQVELLEVNSSGVAKGSSAVGSGTCAGKCKVTKSTFPPQAMSKSKEPVGQFFLDTTIKTSPKGQKGDGQATAAWTFTNPAWAGPSTQMKLQTPAVRCDNALPGTSKPGCVMPHIPEMVYAKNGEYPELAKHIAYAQNTKKLPGKHGTKSYLSRLTDKKKIKENRGKACPASLKRPKGKQCDEYPFASTWQGAKTGGGKFSRRMIDGRQNEEGGKALGRFYLYNRIIEKDKFLVWIK</sequence>
<name>A0A6G3QT29_9ACTN</name>
<keyword evidence="2" id="KW-0732">Signal</keyword>
<evidence type="ECO:0000259" key="3">
    <source>
        <dbReference type="Pfam" id="PF14040"/>
    </source>
</evidence>
<dbReference type="RefSeq" id="WP_164335764.1">
    <property type="nucleotide sequence ID" value="NZ_JAAGMD010000321.1"/>
</dbReference>
<protein>
    <recommendedName>
        <fullName evidence="3">Deoxyribonuclease NucA/NucB domain-containing protein</fullName>
    </recommendedName>
</protein>
<reference evidence="4" key="1">
    <citation type="submission" date="2020-01" db="EMBL/GenBank/DDBJ databases">
        <title>Insect and environment-associated Actinomycetes.</title>
        <authorList>
            <person name="Currrie C."/>
            <person name="Chevrette M."/>
            <person name="Carlson C."/>
            <person name="Stubbendieck R."/>
            <person name="Wendt-Pienkowski E."/>
        </authorList>
    </citation>
    <scope>NUCLEOTIDE SEQUENCE</scope>
    <source>
        <strain evidence="4">SID14436</strain>
    </source>
</reference>
<feature type="signal peptide" evidence="2">
    <location>
        <begin position="1"/>
        <end position="22"/>
    </location>
</feature>
<evidence type="ECO:0000256" key="1">
    <source>
        <dbReference type="SAM" id="MobiDB-lite"/>
    </source>
</evidence>
<dbReference type="EMBL" id="JAAGMD010000321">
    <property type="protein sequence ID" value="NEA86649.1"/>
    <property type="molecule type" value="Genomic_DNA"/>
</dbReference>
<organism evidence="4">
    <name type="scientific">Streptomyces sp. SID14436</name>
    <dbReference type="NCBI Taxonomy" id="2706070"/>
    <lineage>
        <taxon>Bacteria</taxon>
        <taxon>Bacillati</taxon>
        <taxon>Actinomycetota</taxon>
        <taxon>Actinomycetes</taxon>
        <taxon>Kitasatosporales</taxon>
        <taxon>Streptomycetaceae</taxon>
        <taxon>Streptomyces</taxon>
    </lineage>
</organism>
<evidence type="ECO:0000313" key="4">
    <source>
        <dbReference type="EMBL" id="NEA86649.1"/>
    </source>
</evidence>
<comment type="caution">
    <text evidence="4">The sequence shown here is derived from an EMBL/GenBank/DDBJ whole genome shotgun (WGS) entry which is preliminary data.</text>
</comment>
<feature type="domain" description="Deoxyribonuclease NucA/NucB" evidence="3">
    <location>
        <begin position="373"/>
        <end position="442"/>
    </location>
</feature>
<dbReference type="AlphaFoldDB" id="A0A6G3QT29"/>
<dbReference type="Pfam" id="PF14040">
    <property type="entry name" value="DNase_NucA_NucB"/>
    <property type="match status" value="1"/>
</dbReference>
<accession>A0A6G3QT29</accession>
<feature type="chain" id="PRO_5038589858" description="Deoxyribonuclease NucA/NucB domain-containing protein" evidence="2">
    <location>
        <begin position="23"/>
        <end position="445"/>
    </location>
</feature>
<dbReference type="InterPro" id="IPR029476">
    <property type="entry name" value="DNase_NucA_NucB"/>
</dbReference>
<feature type="compositionally biased region" description="Polar residues" evidence="1">
    <location>
        <begin position="93"/>
        <end position="103"/>
    </location>
</feature>
<evidence type="ECO:0000256" key="2">
    <source>
        <dbReference type="SAM" id="SignalP"/>
    </source>
</evidence>
<proteinExistence type="predicted"/>
<gene>
    <name evidence="4" type="ORF">G3I53_11490</name>
</gene>
<feature type="region of interest" description="Disordered" evidence="1">
    <location>
        <begin position="74"/>
        <end position="107"/>
    </location>
</feature>